<reference evidence="8" key="1">
    <citation type="submission" date="2023-10" db="EMBL/GenBank/DDBJ databases">
        <authorList>
            <person name="Chen Y."/>
            <person name="Shah S."/>
            <person name="Dougan E. K."/>
            <person name="Thang M."/>
            <person name="Chan C."/>
        </authorList>
    </citation>
    <scope>NUCLEOTIDE SEQUENCE [LARGE SCALE GENOMIC DNA]</scope>
</reference>
<dbReference type="Pfam" id="PF07690">
    <property type="entry name" value="MFS_1"/>
    <property type="match status" value="1"/>
</dbReference>
<evidence type="ECO:0000256" key="5">
    <source>
        <dbReference type="ARBA" id="ARBA00023136"/>
    </source>
</evidence>
<feature type="transmembrane region" description="Helical" evidence="6">
    <location>
        <begin position="168"/>
        <end position="190"/>
    </location>
</feature>
<organism evidence="8 9">
    <name type="scientific">Prorocentrum cordatum</name>
    <dbReference type="NCBI Taxonomy" id="2364126"/>
    <lineage>
        <taxon>Eukaryota</taxon>
        <taxon>Sar</taxon>
        <taxon>Alveolata</taxon>
        <taxon>Dinophyceae</taxon>
        <taxon>Prorocentrales</taxon>
        <taxon>Prorocentraceae</taxon>
        <taxon>Prorocentrum</taxon>
    </lineage>
</organism>
<evidence type="ECO:0000256" key="3">
    <source>
        <dbReference type="ARBA" id="ARBA00022692"/>
    </source>
</evidence>
<protein>
    <recommendedName>
        <fullName evidence="7">Major facilitator superfamily (MFS) profile domain-containing protein</fullName>
    </recommendedName>
</protein>
<keyword evidence="2" id="KW-0813">Transport</keyword>
<feature type="non-terminal residue" evidence="8">
    <location>
        <position position="1"/>
    </location>
</feature>
<dbReference type="PROSITE" id="PS50850">
    <property type="entry name" value="MFS"/>
    <property type="match status" value="1"/>
</dbReference>
<feature type="domain" description="Major facilitator superfamily (MFS) profile" evidence="7">
    <location>
        <begin position="79"/>
        <end position="504"/>
    </location>
</feature>
<dbReference type="EMBL" id="CAUYUJ010003292">
    <property type="protein sequence ID" value="CAK0804682.1"/>
    <property type="molecule type" value="Genomic_DNA"/>
</dbReference>
<dbReference type="InterPro" id="IPR036259">
    <property type="entry name" value="MFS_trans_sf"/>
</dbReference>
<sequence>PFWLKRRTPLAGARAAMAAGDDDPSEVMLSSGAVEDDLDEPTTTSRLRTKSSGRIIPRRRVTIEDAIEEVGIGRTQYVLLVICGLTFCSDAAEVTFLSYVTEVLRCDWGITEEQESMLTSVVFVGMLVGSPVMGFLADKIGRRIAFLFSSVIICIFGFLTALCQNLPQLIVVRAVVGFGVSGLPVGFDILAEALPMAGRGRFLLLIEYFWTLGSIYVNLCAWLVLESLGWRAFTCLAAVPTLIASLAGYYLLPESPRWLHEVNREEEALAVVNQWIAANGGEMKIASLAVDAGHEELGCSALCSRRKLRFVAVVMGLIWFSFGMCYYGIVMLLPRVFESSSSGGEGASQGPCNGGASFDFKDIGVSVAAEVVGVAVAVRLIDSPGRAPTQAIFYGLCAVSAFALSFKALPSVLLLCAGSLARMSAMAASSATWVHTPELFPTRVRTTAHGFMNICSRIGAFMAPWLIMGDFVQFREDVLTGMLITGTVGALAGVLSMMLPETAGTEMHDAAYDSTESSDGDDDSFGSSE</sequence>
<feature type="transmembrane region" description="Helical" evidence="6">
    <location>
        <begin position="144"/>
        <end position="162"/>
    </location>
</feature>
<keyword evidence="4 6" id="KW-1133">Transmembrane helix</keyword>
<dbReference type="InterPro" id="IPR005829">
    <property type="entry name" value="Sugar_transporter_CS"/>
</dbReference>
<comment type="caution">
    <text evidence="8">The sequence shown here is derived from an EMBL/GenBank/DDBJ whole genome shotgun (WGS) entry which is preliminary data.</text>
</comment>
<evidence type="ECO:0000259" key="7">
    <source>
        <dbReference type="PROSITE" id="PS50850"/>
    </source>
</evidence>
<feature type="transmembrane region" description="Helical" evidence="6">
    <location>
        <begin position="388"/>
        <end position="406"/>
    </location>
</feature>
<evidence type="ECO:0000256" key="6">
    <source>
        <dbReference type="SAM" id="Phobius"/>
    </source>
</evidence>
<evidence type="ECO:0000256" key="4">
    <source>
        <dbReference type="ARBA" id="ARBA00022989"/>
    </source>
</evidence>
<dbReference type="PANTHER" id="PTHR23511">
    <property type="entry name" value="SYNAPTIC VESICLE GLYCOPROTEIN 2"/>
    <property type="match status" value="1"/>
</dbReference>
<keyword evidence="5 6" id="KW-0472">Membrane</keyword>
<dbReference type="InterPro" id="IPR020846">
    <property type="entry name" value="MFS_dom"/>
</dbReference>
<keyword evidence="9" id="KW-1185">Reference proteome</keyword>
<comment type="subcellular location">
    <subcellularLocation>
        <location evidence="1">Membrane</location>
        <topology evidence="1">Multi-pass membrane protein</topology>
    </subcellularLocation>
</comment>
<dbReference type="Proteomes" id="UP001189429">
    <property type="component" value="Unassembled WGS sequence"/>
</dbReference>
<dbReference type="PROSITE" id="PS00216">
    <property type="entry name" value="SUGAR_TRANSPORT_1"/>
    <property type="match status" value="1"/>
</dbReference>
<evidence type="ECO:0000313" key="8">
    <source>
        <dbReference type="EMBL" id="CAK0804682.1"/>
    </source>
</evidence>
<keyword evidence="3 6" id="KW-0812">Transmembrane</keyword>
<evidence type="ECO:0000256" key="1">
    <source>
        <dbReference type="ARBA" id="ARBA00004141"/>
    </source>
</evidence>
<proteinExistence type="predicted"/>
<feature type="transmembrane region" description="Helical" evidence="6">
    <location>
        <begin position="230"/>
        <end position="252"/>
    </location>
</feature>
<feature type="transmembrane region" description="Helical" evidence="6">
    <location>
        <begin position="77"/>
        <end position="97"/>
    </location>
</feature>
<dbReference type="SUPFAM" id="SSF103473">
    <property type="entry name" value="MFS general substrate transporter"/>
    <property type="match status" value="1"/>
</dbReference>
<dbReference type="Gene3D" id="1.20.1250.20">
    <property type="entry name" value="MFS general substrate transporter like domains"/>
    <property type="match status" value="1"/>
</dbReference>
<feature type="transmembrane region" description="Helical" evidence="6">
    <location>
        <begin position="117"/>
        <end position="137"/>
    </location>
</feature>
<gene>
    <name evidence="8" type="ORF">PCOR1329_LOCUS11404</name>
</gene>
<evidence type="ECO:0000256" key="2">
    <source>
        <dbReference type="ARBA" id="ARBA00022448"/>
    </source>
</evidence>
<dbReference type="PANTHER" id="PTHR23511:SF5">
    <property type="entry name" value="MAJOR FACILITATOR-TYPE TRANSPORTER HXNZ-RELATED"/>
    <property type="match status" value="1"/>
</dbReference>
<feature type="transmembrane region" description="Helical" evidence="6">
    <location>
        <begin position="310"/>
        <end position="333"/>
    </location>
</feature>
<name>A0ABN9QFE2_9DINO</name>
<evidence type="ECO:0000313" key="9">
    <source>
        <dbReference type="Proteomes" id="UP001189429"/>
    </source>
</evidence>
<accession>A0ABN9QFE2</accession>
<dbReference type="InterPro" id="IPR011701">
    <property type="entry name" value="MFS"/>
</dbReference>
<feature type="transmembrane region" description="Helical" evidence="6">
    <location>
        <begin position="479"/>
        <end position="499"/>
    </location>
</feature>
<feature type="transmembrane region" description="Helical" evidence="6">
    <location>
        <begin position="202"/>
        <end position="224"/>
    </location>
</feature>